<dbReference type="InterPro" id="IPR020568">
    <property type="entry name" value="Ribosomal_Su5_D2-typ_SF"/>
</dbReference>
<dbReference type="GO" id="GO:0005840">
    <property type="term" value="C:ribosome"/>
    <property type="evidence" value="ECO:0007669"/>
    <property type="project" value="UniProtKB-KW"/>
</dbReference>
<reference evidence="3" key="1">
    <citation type="submission" date="2014-01" db="EMBL/GenBank/DDBJ databases">
        <authorList>
            <person name="Aslett M."/>
        </authorList>
    </citation>
    <scope>NUCLEOTIDE SEQUENCE</scope>
</reference>
<dbReference type="SUPFAM" id="SSF54211">
    <property type="entry name" value="Ribosomal protein S5 domain 2-like"/>
    <property type="match status" value="1"/>
</dbReference>
<dbReference type="Proteomes" id="UP000030665">
    <property type="component" value="Unassembled WGS sequence"/>
</dbReference>
<name>A0A077YY20_TRITR</name>
<dbReference type="GO" id="GO:0003735">
    <property type="term" value="F:structural constituent of ribosome"/>
    <property type="evidence" value="ECO:0007669"/>
    <property type="project" value="InterPro"/>
</dbReference>
<dbReference type="InterPro" id="IPR000754">
    <property type="entry name" value="Ribosomal_uS9"/>
</dbReference>
<sequence length="197" mass="22275">MISKAMVAYLKTAPWQYDGRHRRTSILAQLFALAFKPLVRSAKAIAYLFPSGLFAPTARPVMKVFCTFLLGSSFSRLFSASRNTVSSYNNFVVAMNNLASHPYSFRERDFIMQFRVSLASSSLAASDVTIPEVSAAELRVHSFVACLAAMYLKQGIIKELILFPFSAAGLLTRDWRRHERKKVGQPGARKKWTWKKR</sequence>
<dbReference type="AlphaFoldDB" id="A0A077YY20"/>
<dbReference type="OrthoDB" id="10254627at2759"/>
<evidence type="ECO:0000256" key="1">
    <source>
        <dbReference type="ARBA" id="ARBA00022980"/>
    </source>
</evidence>
<dbReference type="EMBL" id="HG805820">
    <property type="protein sequence ID" value="CDW52353.1"/>
    <property type="molecule type" value="Genomic_DNA"/>
</dbReference>
<reference evidence="3" key="2">
    <citation type="submission" date="2014-03" db="EMBL/GenBank/DDBJ databases">
        <title>The whipworm genome and dual-species transcriptomics of an intimate host-pathogen interaction.</title>
        <authorList>
            <person name="Foth B.J."/>
            <person name="Tsai I.J."/>
            <person name="Reid A.J."/>
            <person name="Bancroft A.J."/>
            <person name="Nichol S."/>
            <person name="Tracey A."/>
            <person name="Holroyd N."/>
            <person name="Cotton J.A."/>
            <person name="Stanley E.J."/>
            <person name="Zarowiecki M."/>
            <person name="Liu J.Z."/>
            <person name="Huckvale T."/>
            <person name="Cooper P.J."/>
            <person name="Grencis R.K."/>
            <person name="Berriman M."/>
        </authorList>
    </citation>
    <scope>NUCLEOTIDE SEQUENCE [LARGE SCALE GENOMIC DNA]</scope>
</reference>
<dbReference type="STRING" id="36087.A0A077YY20"/>
<evidence type="ECO:0000313" key="3">
    <source>
        <dbReference type="EMBL" id="CDW52353.1"/>
    </source>
</evidence>
<proteinExistence type="predicted"/>
<keyword evidence="4" id="KW-1185">Reference proteome</keyword>
<protein>
    <submittedName>
        <fullName evidence="3">Ribosomal S9 domain containing protein</fullName>
    </submittedName>
</protein>
<organism evidence="3 4">
    <name type="scientific">Trichuris trichiura</name>
    <name type="common">Whipworm</name>
    <name type="synonym">Trichocephalus trichiurus</name>
    <dbReference type="NCBI Taxonomy" id="36087"/>
    <lineage>
        <taxon>Eukaryota</taxon>
        <taxon>Metazoa</taxon>
        <taxon>Ecdysozoa</taxon>
        <taxon>Nematoda</taxon>
        <taxon>Enoplea</taxon>
        <taxon>Dorylaimia</taxon>
        <taxon>Trichinellida</taxon>
        <taxon>Trichuridae</taxon>
        <taxon>Trichuris</taxon>
    </lineage>
</organism>
<dbReference type="GO" id="GO:1990904">
    <property type="term" value="C:ribonucleoprotein complex"/>
    <property type="evidence" value="ECO:0007669"/>
    <property type="project" value="UniProtKB-KW"/>
</dbReference>
<evidence type="ECO:0000256" key="2">
    <source>
        <dbReference type="ARBA" id="ARBA00023274"/>
    </source>
</evidence>
<keyword evidence="2" id="KW-0687">Ribonucleoprotein</keyword>
<accession>A0A077YY20</accession>
<dbReference type="Pfam" id="PF00380">
    <property type="entry name" value="Ribosomal_S9"/>
    <property type="match status" value="1"/>
</dbReference>
<dbReference type="GO" id="GO:0006412">
    <property type="term" value="P:translation"/>
    <property type="evidence" value="ECO:0007669"/>
    <property type="project" value="InterPro"/>
</dbReference>
<dbReference type="Gene3D" id="3.30.230.10">
    <property type="match status" value="1"/>
</dbReference>
<keyword evidence="1" id="KW-0689">Ribosomal protein</keyword>
<gene>
    <name evidence="3" type="ORF">TTRE_0000061201</name>
</gene>
<dbReference type="InterPro" id="IPR014721">
    <property type="entry name" value="Ribsml_uS5_D2-typ_fold_subgr"/>
</dbReference>
<evidence type="ECO:0000313" key="4">
    <source>
        <dbReference type="Proteomes" id="UP000030665"/>
    </source>
</evidence>